<evidence type="ECO:0000313" key="10">
    <source>
        <dbReference type="EMBL" id="MDR6892750.1"/>
    </source>
</evidence>
<keyword evidence="4 10" id="KW-0560">Oxidoreductase</keyword>
<sequence>MSQDRLEPLSAAASPETAHDGAARRVSAVGGVSADEPLRPLAIERREPGARDVVIEIEYCGLCHSDVHMVRGEWREVEYPLVPGHEIVGRVSEVGADVTAFGIGDRVGVGCLVDSCRTCEACRDGLEQFCSGNEQGAGVGTYGSVDYRNGGGRTQGGYSQAIVVDADYVLRVPTSLDAASAAPLLCAGITTYAPLRRAGVGEGTRVGVVGLGGLGHMAVKLAKAMGASVTVFSRTDSKADDAGLLGADHFVVSSDPDAMAAARQSLDVVIDTVAAPHELDPYLATIARDGRLVQVGLPADPMPPVNPRILAAQRVSYTGSFIGGIAETQEMLDFCAEHGVSAQIEMIGADEINEAYERMVAGDVAYRFVLDIATLPEPESLEAGAGARLS</sequence>
<keyword evidence="2 7" id="KW-0479">Metal-binding</keyword>
<protein>
    <recommendedName>
        <fullName evidence="5">alcohol dehydrogenase (NADP(+))</fullName>
        <ecNumber evidence="5">1.1.1.2</ecNumber>
    </recommendedName>
</protein>
<dbReference type="InterPro" id="IPR029752">
    <property type="entry name" value="D-isomer_DH_CS1"/>
</dbReference>
<dbReference type="GO" id="GO:0008106">
    <property type="term" value="F:alcohol dehydrogenase (NADP+) activity"/>
    <property type="evidence" value="ECO:0007669"/>
    <property type="project" value="UniProtKB-EC"/>
</dbReference>
<dbReference type="SUPFAM" id="SSF50129">
    <property type="entry name" value="GroES-like"/>
    <property type="match status" value="1"/>
</dbReference>
<dbReference type="Gene3D" id="3.90.180.10">
    <property type="entry name" value="Medium-chain alcohol dehydrogenases, catalytic domain"/>
    <property type="match status" value="1"/>
</dbReference>
<dbReference type="GO" id="GO:0008270">
    <property type="term" value="F:zinc ion binding"/>
    <property type="evidence" value="ECO:0007669"/>
    <property type="project" value="InterPro"/>
</dbReference>
<evidence type="ECO:0000259" key="9">
    <source>
        <dbReference type="SMART" id="SM00829"/>
    </source>
</evidence>
<reference evidence="10" key="1">
    <citation type="submission" date="2023-07" db="EMBL/GenBank/DDBJ databases">
        <title>Sequencing the genomes of 1000 actinobacteria strains.</title>
        <authorList>
            <person name="Klenk H.-P."/>
        </authorList>
    </citation>
    <scope>NUCLEOTIDE SEQUENCE</scope>
    <source>
        <strain evidence="10">DSM 13988</strain>
    </source>
</reference>
<dbReference type="SUPFAM" id="SSF51735">
    <property type="entry name" value="NAD(P)-binding Rossmann-fold domains"/>
    <property type="match status" value="1"/>
</dbReference>
<name>A0AAE4C8T8_9MICC</name>
<evidence type="ECO:0000256" key="6">
    <source>
        <dbReference type="ARBA" id="ARBA00048262"/>
    </source>
</evidence>
<comment type="cofactor">
    <cofactor evidence="1 7">
        <name>Zn(2+)</name>
        <dbReference type="ChEBI" id="CHEBI:29105"/>
    </cofactor>
</comment>
<organism evidence="10 11">
    <name type="scientific">Falsarthrobacter nasiphocae</name>
    <dbReference type="NCBI Taxonomy" id="189863"/>
    <lineage>
        <taxon>Bacteria</taxon>
        <taxon>Bacillati</taxon>
        <taxon>Actinomycetota</taxon>
        <taxon>Actinomycetes</taxon>
        <taxon>Micrococcales</taxon>
        <taxon>Micrococcaceae</taxon>
        <taxon>Falsarthrobacter</taxon>
    </lineage>
</organism>
<gene>
    <name evidence="10" type="ORF">J2S35_001690</name>
</gene>
<evidence type="ECO:0000256" key="2">
    <source>
        <dbReference type="ARBA" id="ARBA00022723"/>
    </source>
</evidence>
<evidence type="ECO:0000256" key="5">
    <source>
        <dbReference type="ARBA" id="ARBA00024074"/>
    </source>
</evidence>
<evidence type="ECO:0000256" key="8">
    <source>
        <dbReference type="SAM" id="MobiDB-lite"/>
    </source>
</evidence>
<evidence type="ECO:0000256" key="3">
    <source>
        <dbReference type="ARBA" id="ARBA00022833"/>
    </source>
</evidence>
<comment type="caution">
    <text evidence="10">The sequence shown here is derived from an EMBL/GenBank/DDBJ whole genome shotgun (WGS) entry which is preliminary data.</text>
</comment>
<dbReference type="Proteomes" id="UP001247307">
    <property type="component" value="Unassembled WGS sequence"/>
</dbReference>
<dbReference type="CDD" id="cd05283">
    <property type="entry name" value="CAD1"/>
    <property type="match status" value="1"/>
</dbReference>
<dbReference type="Pfam" id="PF00107">
    <property type="entry name" value="ADH_zinc_N"/>
    <property type="match status" value="1"/>
</dbReference>
<dbReference type="PROSITE" id="PS00059">
    <property type="entry name" value="ADH_ZINC"/>
    <property type="match status" value="1"/>
</dbReference>
<dbReference type="RefSeq" id="WP_309852268.1">
    <property type="nucleotide sequence ID" value="NZ_BAAAIU010000004.1"/>
</dbReference>
<dbReference type="Pfam" id="PF08240">
    <property type="entry name" value="ADH_N"/>
    <property type="match status" value="1"/>
</dbReference>
<dbReference type="SMART" id="SM00829">
    <property type="entry name" value="PKS_ER"/>
    <property type="match status" value="1"/>
</dbReference>
<keyword evidence="3 7" id="KW-0862">Zinc</keyword>
<feature type="domain" description="Enoyl reductase (ER)" evidence="9">
    <location>
        <begin position="33"/>
        <end position="370"/>
    </location>
</feature>
<dbReference type="AlphaFoldDB" id="A0AAE4C8T8"/>
<dbReference type="FunFam" id="3.40.50.720:FF:000022">
    <property type="entry name" value="Cinnamyl alcohol dehydrogenase"/>
    <property type="match status" value="1"/>
</dbReference>
<proteinExistence type="inferred from homology"/>
<dbReference type="InterPro" id="IPR013154">
    <property type="entry name" value="ADH-like_N"/>
</dbReference>
<dbReference type="Gene3D" id="3.40.50.720">
    <property type="entry name" value="NAD(P)-binding Rossmann-like Domain"/>
    <property type="match status" value="1"/>
</dbReference>
<comment type="catalytic activity">
    <reaction evidence="6">
        <text>a primary alcohol + NADP(+) = an aldehyde + NADPH + H(+)</text>
        <dbReference type="Rhea" id="RHEA:15937"/>
        <dbReference type="ChEBI" id="CHEBI:15378"/>
        <dbReference type="ChEBI" id="CHEBI:15734"/>
        <dbReference type="ChEBI" id="CHEBI:17478"/>
        <dbReference type="ChEBI" id="CHEBI:57783"/>
        <dbReference type="ChEBI" id="CHEBI:58349"/>
        <dbReference type="EC" id="1.1.1.2"/>
    </reaction>
</comment>
<dbReference type="EMBL" id="JAVDUI010000001">
    <property type="protein sequence ID" value="MDR6892750.1"/>
    <property type="molecule type" value="Genomic_DNA"/>
</dbReference>
<evidence type="ECO:0000256" key="4">
    <source>
        <dbReference type="ARBA" id="ARBA00023002"/>
    </source>
</evidence>
<dbReference type="InterPro" id="IPR002328">
    <property type="entry name" value="ADH_Zn_CS"/>
</dbReference>
<dbReference type="InterPro" id="IPR013149">
    <property type="entry name" value="ADH-like_C"/>
</dbReference>
<dbReference type="InterPro" id="IPR036291">
    <property type="entry name" value="NAD(P)-bd_dom_sf"/>
</dbReference>
<evidence type="ECO:0000256" key="7">
    <source>
        <dbReference type="RuleBase" id="RU361277"/>
    </source>
</evidence>
<evidence type="ECO:0000256" key="1">
    <source>
        <dbReference type="ARBA" id="ARBA00001947"/>
    </source>
</evidence>
<dbReference type="PROSITE" id="PS00065">
    <property type="entry name" value="D_2_HYDROXYACID_DH_1"/>
    <property type="match status" value="1"/>
</dbReference>
<comment type="similarity">
    <text evidence="7">Belongs to the zinc-containing alcohol dehydrogenase family.</text>
</comment>
<evidence type="ECO:0000313" key="11">
    <source>
        <dbReference type="Proteomes" id="UP001247307"/>
    </source>
</evidence>
<dbReference type="InterPro" id="IPR011032">
    <property type="entry name" value="GroES-like_sf"/>
</dbReference>
<dbReference type="PANTHER" id="PTHR42683">
    <property type="entry name" value="ALDEHYDE REDUCTASE"/>
    <property type="match status" value="1"/>
</dbReference>
<dbReference type="EC" id="1.1.1.2" evidence="5"/>
<dbReference type="InterPro" id="IPR020843">
    <property type="entry name" value="ER"/>
</dbReference>
<feature type="region of interest" description="Disordered" evidence="8">
    <location>
        <begin position="1"/>
        <end position="24"/>
    </location>
</feature>
<accession>A0AAE4C8T8</accession>
<keyword evidence="11" id="KW-1185">Reference proteome</keyword>
<dbReference type="InterPro" id="IPR047109">
    <property type="entry name" value="CAD-like"/>
</dbReference>